<dbReference type="Gene3D" id="1.10.1740.10">
    <property type="match status" value="1"/>
</dbReference>
<proteinExistence type="inferred from homology"/>
<dbReference type="EMBL" id="CP071793">
    <property type="protein sequence ID" value="QTD48029.1"/>
    <property type="molecule type" value="Genomic_DNA"/>
</dbReference>
<evidence type="ECO:0000256" key="4">
    <source>
        <dbReference type="ARBA" id="ARBA00023125"/>
    </source>
</evidence>
<dbReference type="SUPFAM" id="SSF88946">
    <property type="entry name" value="Sigma2 domain of RNA polymerase sigma factors"/>
    <property type="match status" value="1"/>
</dbReference>
<dbReference type="Gene3D" id="1.10.10.10">
    <property type="entry name" value="Winged helix-like DNA-binding domain superfamily/Winged helix DNA-binding domain"/>
    <property type="match status" value="1"/>
</dbReference>
<dbReference type="InterPro" id="IPR013324">
    <property type="entry name" value="RNA_pol_sigma_r3/r4-like"/>
</dbReference>
<evidence type="ECO:0000256" key="3">
    <source>
        <dbReference type="ARBA" id="ARBA00023082"/>
    </source>
</evidence>
<keyword evidence="9" id="KW-1185">Reference proteome</keyword>
<dbReference type="InterPro" id="IPR007627">
    <property type="entry name" value="RNA_pol_sigma70_r2"/>
</dbReference>
<dbReference type="PANTHER" id="PTHR43133">
    <property type="entry name" value="RNA POLYMERASE ECF-TYPE SIGMA FACTO"/>
    <property type="match status" value="1"/>
</dbReference>
<comment type="similarity">
    <text evidence="1">Belongs to the sigma-70 factor family. ECF subfamily.</text>
</comment>
<dbReference type="NCBIfam" id="TIGR02937">
    <property type="entry name" value="sigma70-ECF"/>
    <property type="match status" value="1"/>
</dbReference>
<evidence type="ECO:0000313" key="9">
    <source>
        <dbReference type="Proteomes" id="UP000663929"/>
    </source>
</evidence>
<dbReference type="PANTHER" id="PTHR43133:SF8">
    <property type="entry name" value="RNA POLYMERASE SIGMA FACTOR HI_1459-RELATED"/>
    <property type="match status" value="1"/>
</dbReference>
<name>A0A8A4TD64_SULCO</name>
<dbReference type="Pfam" id="PF04542">
    <property type="entry name" value="Sigma70_r2"/>
    <property type="match status" value="1"/>
</dbReference>
<dbReference type="InterPro" id="IPR013249">
    <property type="entry name" value="RNA_pol_sigma70_r4_t2"/>
</dbReference>
<evidence type="ECO:0000259" key="6">
    <source>
        <dbReference type="Pfam" id="PF04542"/>
    </source>
</evidence>
<keyword evidence="3" id="KW-0731">Sigma factor</keyword>
<protein>
    <submittedName>
        <fullName evidence="8">RNA polymerase sigma factor</fullName>
    </submittedName>
</protein>
<dbReference type="InterPro" id="IPR039425">
    <property type="entry name" value="RNA_pol_sigma-70-like"/>
</dbReference>
<dbReference type="GO" id="GO:0016987">
    <property type="term" value="F:sigma factor activity"/>
    <property type="evidence" value="ECO:0007669"/>
    <property type="project" value="UniProtKB-KW"/>
</dbReference>
<dbReference type="Pfam" id="PF08281">
    <property type="entry name" value="Sigma70_r4_2"/>
    <property type="match status" value="1"/>
</dbReference>
<dbReference type="GO" id="GO:0006352">
    <property type="term" value="P:DNA-templated transcription initiation"/>
    <property type="evidence" value="ECO:0007669"/>
    <property type="project" value="InterPro"/>
</dbReference>
<evidence type="ECO:0000313" key="8">
    <source>
        <dbReference type="EMBL" id="QTD48029.1"/>
    </source>
</evidence>
<dbReference type="InterPro" id="IPR036388">
    <property type="entry name" value="WH-like_DNA-bd_sf"/>
</dbReference>
<accession>A0A8A4TD64</accession>
<feature type="domain" description="RNA polymerase sigma-70 region 2" evidence="6">
    <location>
        <begin position="25"/>
        <end position="90"/>
    </location>
</feature>
<keyword evidence="2" id="KW-0805">Transcription regulation</keyword>
<dbReference type="InterPro" id="IPR013325">
    <property type="entry name" value="RNA_pol_sigma_r2"/>
</dbReference>
<dbReference type="Proteomes" id="UP000663929">
    <property type="component" value="Chromosome"/>
</dbReference>
<gene>
    <name evidence="8" type="ORF">J3U87_20795</name>
</gene>
<dbReference type="SUPFAM" id="SSF88659">
    <property type="entry name" value="Sigma3 and sigma4 domains of RNA polymerase sigma factors"/>
    <property type="match status" value="1"/>
</dbReference>
<sequence>MRHLSDRYLVKRILAGDEQAFQAYYEEYFPKLYRFVLPRAPDDWVADILQQTMVLAVRKLHTYRGEAALFTWLCTIARNEIAGHYRRQGREMVPLQEDHPEIQAALASLAADAESPEGTVHRRDIERRIWIALDNLPSQYAAALRMKYLEDMSMRDIARSMETTVKAVESMLTRARAAFRDGFIAVSGGQHD</sequence>
<dbReference type="RefSeq" id="WP_237377692.1">
    <property type="nucleotide sequence ID" value="NZ_CP071793.1"/>
</dbReference>
<evidence type="ECO:0000259" key="7">
    <source>
        <dbReference type="Pfam" id="PF08281"/>
    </source>
</evidence>
<dbReference type="AlphaFoldDB" id="A0A8A4TD64"/>
<dbReference type="InterPro" id="IPR014284">
    <property type="entry name" value="RNA_pol_sigma-70_dom"/>
</dbReference>
<dbReference type="GO" id="GO:0003677">
    <property type="term" value="F:DNA binding"/>
    <property type="evidence" value="ECO:0007669"/>
    <property type="project" value="UniProtKB-KW"/>
</dbReference>
<keyword evidence="4" id="KW-0238">DNA-binding</keyword>
<dbReference type="CDD" id="cd06171">
    <property type="entry name" value="Sigma70_r4"/>
    <property type="match status" value="1"/>
</dbReference>
<evidence type="ECO:0000256" key="2">
    <source>
        <dbReference type="ARBA" id="ARBA00023015"/>
    </source>
</evidence>
<organism evidence="8 9">
    <name type="scientific">Sulfidibacter corallicola</name>
    <dbReference type="NCBI Taxonomy" id="2818388"/>
    <lineage>
        <taxon>Bacteria</taxon>
        <taxon>Pseudomonadati</taxon>
        <taxon>Acidobacteriota</taxon>
        <taxon>Holophagae</taxon>
        <taxon>Acanthopleuribacterales</taxon>
        <taxon>Acanthopleuribacteraceae</taxon>
        <taxon>Sulfidibacter</taxon>
    </lineage>
</organism>
<evidence type="ECO:0000256" key="5">
    <source>
        <dbReference type="ARBA" id="ARBA00023163"/>
    </source>
</evidence>
<dbReference type="KEGG" id="scor:J3U87_20795"/>
<feature type="domain" description="RNA polymerase sigma factor 70 region 4 type 2" evidence="7">
    <location>
        <begin position="132"/>
        <end position="178"/>
    </location>
</feature>
<keyword evidence="5" id="KW-0804">Transcription</keyword>
<evidence type="ECO:0000256" key="1">
    <source>
        <dbReference type="ARBA" id="ARBA00010641"/>
    </source>
</evidence>
<reference evidence="8" key="1">
    <citation type="submission" date="2021-03" db="EMBL/GenBank/DDBJ databases">
        <title>Acanthopleuribacteraceae sp. M133.</title>
        <authorList>
            <person name="Wang G."/>
        </authorList>
    </citation>
    <scope>NUCLEOTIDE SEQUENCE</scope>
    <source>
        <strain evidence="8">M133</strain>
    </source>
</reference>